<gene>
    <name evidence="1" type="ORF">NUZ5A_50153</name>
</gene>
<proteinExistence type="predicted"/>
<sequence length="273" mass="29753">MSKNKKISITAAAIAVVIAGVLGAYFVPVQSIVTIIPTTQEEQEKYDALGVAQRFILTSPTFSFDGDINTLKTEYVGSTKSIPPEHMFKATFESAHGGFGNRDGQMLTEAITPHIVEIIISEGKVISAVTDDVWDELNHQYVLKPKLPSHDEPISPFDGIVTDYASLVNGIKSRGILVEQKEKLDDSPFFVPTVVLSVGGTDIQVYEFESESDAKAAMQTISEDGTQIGTSIIRWIDVPHFYASNKIIVLYVGQNPEITSLLESLLGPQFAGM</sequence>
<protein>
    <submittedName>
        <fullName evidence="1">Uncharacterized protein</fullName>
    </submittedName>
</protein>
<name>A0A812F329_9ARCH</name>
<reference evidence="1" key="1">
    <citation type="submission" date="2021-02" db="EMBL/GenBank/DDBJ databases">
        <authorList>
            <person name="Han P."/>
        </authorList>
    </citation>
    <scope>NUCLEOTIDE SEQUENCE</scope>
    <source>
        <strain evidence="1">Candidatus Nitrosotenuis uzonensis 5A</strain>
    </source>
</reference>
<accession>A0A812F329</accession>
<evidence type="ECO:0000313" key="2">
    <source>
        <dbReference type="Proteomes" id="UP000655759"/>
    </source>
</evidence>
<dbReference type="RefSeq" id="WP_205099003.1">
    <property type="nucleotide sequence ID" value="NZ_CAJNAQ010000005.1"/>
</dbReference>
<dbReference type="EMBL" id="CAJNAQ010000005">
    <property type="protein sequence ID" value="CAE6493362.1"/>
    <property type="molecule type" value="Genomic_DNA"/>
</dbReference>
<organism evidence="1 2">
    <name type="scientific">Candidatus Nitrosotenuis uzonensis</name>
    <dbReference type="NCBI Taxonomy" id="1407055"/>
    <lineage>
        <taxon>Archaea</taxon>
        <taxon>Nitrososphaerota</taxon>
        <taxon>Candidatus Nitrosotenuis</taxon>
    </lineage>
</organism>
<dbReference type="AlphaFoldDB" id="A0A812F329"/>
<evidence type="ECO:0000313" key="1">
    <source>
        <dbReference type="EMBL" id="CAE6493362.1"/>
    </source>
</evidence>
<comment type="caution">
    <text evidence="1">The sequence shown here is derived from an EMBL/GenBank/DDBJ whole genome shotgun (WGS) entry which is preliminary data.</text>
</comment>
<dbReference type="Proteomes" id="UP000655759">
    <property type="component" value="Unassembled WGS sequence"/>
</dbReference>